<dbReference type="Proteomes" id="UP000807469">
    <property type="component" value="Unassembled WGS sequence"/>
</dbReference>
<proteinExistence type="predicted"/>
<evidence type="ECO:0000313" key="5">
    <source>
        <dbReference type="Proteomes" id="UP000807469"/>
    </source>
</evidence>
<evidence type="ECO:0000313" key="4">
    <source>
        <dbReference type="EMBL" id="KAF9473691.1"/>
    </source>
</evidence>
<dbReference type="EMBL" id="MU155423">
    <property type="protein sequence ID" value="KAF9473691.1"/>
    <property type="molecule type" value="Genomic_DNA"/>
</dbReference>
<protein>
    <recommendedName>
        <fullName evidence="6">Mid2 domain-containing protein</fullName>
    </recommendedName>
</protein>
<feature type="transmembrane region" description="Helical" evidence="2">
    <location>
        <begin position="194"/>
        <end position="217"/>
    </location>
</feature>
<evidence type="ECO:0000256" key="3">
    <source>
        <dbReference type="SAM" id="SignalP"/>
    </source>
</evidence>
<evidence type="ECO:0008006" key="6">
    <source>
        <dbReference type="Google" id="ProtNLM"/>
    </source>
</evidence>
<evidence type="ECO:0000256" key="2">
    <source>
        <dbReference type="SAM" id="Phobius"/>
    </source>
</evidence>
<feature type="region of interest" description="Disordered" evidence="1">
    <location>
        <begin position="310"/>
        <end position="339"/>
    </location>
</feature>
<dbReference type="AlphaFoldDB" id="A0A9P6CNN1"/>
<name>A0A9P6CNN1_9AGAR</name>
<accession>A0A9P6CNN1</accession>
<reference evidence="4" key="1">
    <citation type="submission" date="2020-11" db="EMBL/GenBank/DDBJ databases">
        <authorList>
            <consortium name="DOE Joint Genome Institute"/>
            <person name="Ahrendt S."/>
            <person name="Riley R."/>
            <person name="Andreopoulos W."/>
            <person name="Labutti K."/>
            <person name="Pangilinan J."/>
            <person name="Ruiz-Duenas F.J."/>
            <person name="Barrasa J.M."/>
            <person name="Sanchez-Garcia M."/>
            <person name="Camarero S."/>
            <person name="Miyauchi S."/>
            <person name="Serrano A."/>
            <person name="Linde D."/>
            <person name="Babiker R."/>
            <person name="Drula E."/>
            <person name="Ayuso-Fernandez I."/>
            <person name="Pacheco R."/>
            <person name="Padilla G."/>
            <person name="Ferreira P."/>
            <person name="Barriuso J."/>
            <person name="Kellner H."/>
            <person name="Castanera R."/>
            <person name="Alfaro M."/>
            <person name="Ramirez L."/>
            <person name="Pisabarro A.G."/>
            <person name="Kuo A."/>
            <person name="Tritt A."/>
            <person name="Lipzen A."/>
            <person name="He G."/>
            <person name="Yan M."/>
            <person name="Ng V."/>
            <person name="Cullen D."/>
            <person name="Martin F."/>
            <person name="Rosso M.-N."/>
            <person name="Henrissat B."/>
            <person name="Hibbett D."/>
            <person name="Martinez A.T."/>
            <person name="Grigoriev I.V."/>
        </authorList>
    </citation>
    <scope>NUCLEOTIDE SEQUENCE</scope>
    <source>
        <strain evidence="4">CIRM-BRFM 674</strain>
    </source>
</reference>
<comment type="caution">
    <text evidence="4">The sequence shown here is derived from an EMBL/GenBank/DDBJ whole genome shotgun (WGS) entry which is preliminary data.</text>
</comment>
<keyword evidence="5" id="KW-1185">Reference proteome</keyword>
<gene>
    <name evidence="4" type="ORF">BDN70DRAFT_964064</name>
</gene>
<keyword evidence="2" id="KW-1133">Transmembrane helix</keyword>
<keyword evidence="3" id="KW-0732">Signal</keyword>
<keyword evidence="2" id="KW-0812">Transmembrane</keyword>
<keyword evidence="2" id="KW-0472">Membrane</keyword>
<organism evidence="4 5">
    <name type="scientific">Pholiota conissans</name>
    <dbReference type="NCBI Taxonomy" id="109636"/>
    <lineage>
        <taxon>Eukaryota</taxon>
        <taxon>Fungi</taxon>
        <taxon>Dikarya</taxon>
        <taxon>Basidiomycota</taxon>
        <taxon>Agaricomycotina</taxon>
        <taxon>Agaricomycetes</taxon>
        <taxon>Agaricomycetidae</taxon>
        <taxon>Agaricales</taxon>
        <taxon>Agaricineae</taxon>
        <taxon>Strophariaceae</taxon>
        <taxon>Pholiota</taxon>
    </lineage>
</organism>
<feature type="chain" id="PRO_5040324929" description="Mid2 domain-containing protein" evidence="3">
    <location>
        <begin position="25"/>
        <end position="355"/>
    </location>
</feature>
<evidence type="ECO:0000256" key="1">
    <source>
        <dbReference type="SAM" id="MobiDB-lite"/>
    </source>
</evidence>
<sequence>MPPKVRFFQLRMILCFLLSAVAMAATLDIISARVKSSQDFSTHASSSKDTIEVHLDPAPDGFNNSLLYFASVSGKSPPLFLEDFLEESGFGEAQDTAFDIPECPSGMYVLNLMDVETNNIILVSPEILVSNPGVSTTTTNKNFIGATTVASKPASTVLATSTSSNTTLSSSTNTATDLGAPLSTTTSRGRKNEILAIAISSTLGGTLILILLAGLMLRRCRGSTSAATQPFDSLPSITSPTSSWPPLLRVPAEKLESKFPSVSLPQAPVLLSQASIQEPARSSQNLDVIARLQEHIRYLEEVRDLEIGPLEQFHPGSGGGASVEDPPPDYPETASADNLLVDVVNRDRRSGFREF</sequence>
<feature type="signal peptide" evidence="3">
    <location>
        <begin position="1"/>
        <end position="24"/>
    </location>
</feature>